<evidence type="ECO:0000259" key="2">
    <source>
        <dbReference type="Pfam" id="PF00009"/>
    </source>
</evidence>
<dbReference type="OMA" id="MAEMISC"/>
<dbReference type="PANTHER" id="PTHR43721:SF9">
    <property type="entry name" value="GTP-BINDING PROTEIN 1"/>
    <property type="match status" value="1"/>
</dbReference>
<dbReference type="RefSeq" id="XP_001746722.1">
    <property type="nucleotide sequence ID" value="XM_001746670.1"/>
</dbReference>
<dbReference type="GeneID" id="5891956"/>
<dbReference type="GO" id="GO:0003746">
    <property type="term" value="F:translation elongation factor activity"/>
    <property type="evidence" value="ECO:0000318"/>
    <property type="project" value="GO_Central"/>
</dbReference>
<sequence>MGAGRSVKTMMMSTPEGNTEYKLKLVNVTSQRLTHLITQMRWRLAEGDGECVYQIGVADDGTVQGLQEHDLAASLETLALMAEKAGAHITTIHSRLSFDGSGMVAEVHLRRVREEQHFLDVRLALVGDSGVGKSTLIGVLGSGILETELGAARLNIFRHNHEMLTGRTSCLNTEIIGFDEHGRLVNHDDAGTVATLAQICQRATKLVHLRDSPGHIKYEKTAMRALADPSLDYVVLVVAANHGMTPRAKEHLAVACALECRMIVLVTKIDQSSKVQLKATLTEIATAIKAPTCKRVPFLIRNRDDVMSAARNGDTRNIIPILLLSCVTGQNLDHLKHMLNMLPTDSGKRHARQRLADPLCHVQETFDVPDTGLVVGGPDDSGCFAPVTVTDVQRHRTPVKAVEDQVSVCTSFEASLMLTKAEASLTEGTEVCVYLGSVRQHCRLTQLHGPLEHEEDTTTATLTWPGARFVFQNQVCRGLGTVCTNQLGSGPQSDQEPLDEQEDESENEADRTPHLTV</sequence>
<reference evidence="3 4" key="1">
    <citation type="journal article" date="2008" name="Nature">
        <title>The genome of the choanoflagellate Monosiga brevicollis and the origin of metazoans.</title>
        <authorList>
            <consortium name="JGI Sequencing"/>
            <person name="King N."/>
            <person name="Westbrook M.J."/>
            <person name="Young S.L."/>
            <person name="Kuo A."/>
            <person name="Abedin M."/>
            <person name="Chapman J."/>
            <person name="Fairclough S."/>
            <person name="Hellsten U."/>
            <person name="Isogai Y."/>
            <person name="Letunic I."/>
            <person name="Marr M."/>
            <person name="Pincus D."/>
            <person name="Putnam N."/>
            <person name="Rokas A."/>
            <person name="Wright K.J."/>
            <person name="Zuzow R."/>
            <person name="Dirks W."/>
            <person name="Good M."/>
            <person name="Goodstein D."/>
            <person name="Lemons D."/>
            <person name="Li W."/>
            <person name="Lyons J.B."/>
            <person name="Morris A."/>
            <person name="Nichols S."/>
            <person name="Richter D.J."/>
            <person name="Salamov A."/>
            <person name="Bork P."/>
            <person name="Lim W.A."/>
            <person name="Manning G."/>
            <person name="Miller W.T."/>
            <person name="McGinnis W."/>
            <person name="Shapiro H."/>
            <person name="Tjian R."/>
            <person name="Grigoriev I.V."/>
            <person name="Rokhsar D."/>
        </authorList>
    </citation>
    <scope>NUCLEOTIDE SEQUENCE [LARGE SCALE GENOMIC DNA]</scope>
    <source>
        <strain evidence="4">MX1 / ATCC 50154</strain>
    </source>
</reference>
<dbReference type="eggNOG" id="KOG1143">
    <property type="taxonomic scope" value="Eukaryota"/>
</dbReference>
<feature type="region of interest" description="Disordered" evidence="1">
    <location>
        <begin position="487"/>
        <end position="517"/>
    </location>
</feature>
<dbReference type="Pfam" id="PF00009">
    <property type="entry name" value="GTP_EFTU"/>
    <property type="match status" value="1"/>
</dbReference>
<organism evidence="3 4">
    <name type="scientific">Monosiga brevicollis</name>
    <name type="common">Choanoflagellate</name>
    <dbReference type="NCBI Taxonomy" id="81824"/>
    <lineage>
        <taxon>Eukaryota</taxon>
        <taxon>Choanoflagellata</taxon>
        <taxon>Craspedida</taxon>
        <taxon>Salpingoecidae</taxon>
        <taxon>Monosiga</taxon>
    </lineage>
</organism>
<dbReference type="PANTHER" id="PTHR43721">
    <property type="entry name" value="ELONGATION FACTOR TU-RELATED"/>
    <property type="match status" value="1"/>
</dbReference>
<feature type="compositionally biased region" description="Basic and acidic residues" evidence="1">
    <location>
        <begin position="508"/>
        <end position="517"/>
    </location>
</feature>
<dbReference type="SUPFAM" id="SSF52540">
    <property type="entry name" value="P-loop containing nucleoside triphosphate hydrolases"/>
    <property type="match status" value="1"/>
</dbReference>
<dbReference type="Gene3D" id="3.40.50.300">
    <property type="entry name" value="P-loop containing nucleotide triphosphate hydrolases"/>
    <property type="match status" value="1"/>
</dbReference>
<protein>
    <recommendedName>
        <fullName evidence="2">Tr-type G domain-containing protein</fullName>
    </recommendedName>
</protein>
<dbReference type="GO" id="GO:0005525">
    <property type="term" value="F:GTP binding"/>
    <property type="evidence" value="ECO:0007669"/>
    <property type="project" value="InterPro"/>
</dbReference>
<evidence type="ECO:0000256" key="1">
    <source>
        <dbReference type="SAM" id="MobiDB-lite"/>
    </source>
</evidence>
<evidence type="ECO:0000313" key="3">
    <source>
        <dbReference type="EMBL" id="EDQ88618.1"/>
    </source>
</evidence>
<dbReference type="GO" id="GO:0003924">
    <property type="term" value="F:GTPase activity"/>
    <property type="evidence" value="ECO:0007669"/>
    <property type="project" value="InterPro"/>
</dbReference>
<dbReference type="KEGG" id="mbr:MONBRDRAFT_26245"/>
<dbReference type="Proteomes" id="UP000001357">
    <property type="component" value="Unassembled WGS sequence"/>
</dbReference>
<dbReference type="InterPro" id="IPR027417">
    <property type="entry name" value="P-loop_NTPase"/>
</dbReference>
<dbReference type="InParanoid" id="A9V1T3"/>
<gene>
    <name evidence="3" type="ORF">MONBRDRAFT_26245</name>
</gene>
<dbReference type="InterPro" id="IPR050055">
    <property type="entry name" value="EF-Tu_GTPase"/>
</dbReference>
<dbReference type="InterPro" id="IPR000795">
    <property type="entry name" value="T_Tr_GTP-bd_dom"/>
</dbReference>
<keyword evidence="4" id="KW-1185">Reference proteome</keyword>
<feature type="domain" description="Tr-type G" evidence="2">
    <location>
        <begin position="123"/>
        <end position="339"/>
    </location>
</feature>
<dbReference type="AlphaFoldDB" id="A9V1T3"/>
<evidence type="ECO:0000313" key="4">
    <source>
        <dbReference type="Proteomes" id="UP000001357"/>
    </source>
</evidence>
<accession>A9V1T3</accession>
<name>A9V1T3_MONBE</name>
<feature type="compositionally biased region" description="Acidic residues" evidence="1">
    <location>
        <begin position="496"/>
        <end position="507"/>
    </location>
</feature>
<dbReference type="GO" id="GO:0006414">
    <property type="term" value="P:translational elongation"/>
    <property type="evidence" value="ECO:0000318"/>
    <property type="project" value="GO_Central"/>
</dbReference>
<dbReference type="EMBL" id="CH991554">
    <property type="protein sequence ID" value="EDQ88618.1"/>
    <property type="molecule type" value="Genomic_DNA"/>
</dbReference>
<proteinExistence type="predicted"/>